<dbReference type="Gene3D" id="1.10.287.470">
    <property type="entry name" value="Helix hairpin bin"/>
    <property type="match status" value="1"/>
</dbReference>
<evidence type="ECO:0000256" key="4">
    <source>
        <dbReference type="SAM" id="SignalP"/>
    </source>
</evidence>
<proteinExistence type="inferred from homology"/>
<feature type="domain" description="Multidrug resistance protein MdtA-like barrel-sandwich hybrid" evidence="6">
    <location>
        <begin position="73"/>
        <end position="214"/>
    </location>
</feature>
<dbReference type="InterPro" id="IPR058626">
    <property type="entry name" value="MdtA-like_b-barrel"/>
</dbReference>
<protein>
    <submittedName>
        <fullName evidence="9">Efflux RND transporter periplasmic adaptor subunit</fullName>
    </submittedName>
</protein>
<dbReference type="GO" id="GO:0046677">
    <property type="term" value="P:response to antibiotic"/>
    <property type="evidence" value="ECO:0007669"/>
    <property type="project" value="TreeGrafter"/>
</dbReference>
<dbReference type="AlphaFoldDB" id="A0A4Q8LEX0"/>
<organism evidence="9 10">
    <name type="scientific">Pseudoxanthomonas winnipegensis</name>
    <dbReference type="NCBI Taxonomy" id="2480810"/>
    <lineage>
        <taxon>Bacteria</taxon>
        <taxon>Pseudomonadati</taxon>
        <taxon>Pseudomonadota</taxon>
        <taxon>Gammaproteobacteria</taxon>
        <taxon>Lysobacterales</taxon>
        <taxon>Lysobacteraceae</taxon>
        <taxon>Pseudoxanthomonas</taxon>
    </lineage>
</organism>
<evidence type="ECO:0000313" key="9">
    <source>
        <dbReference type="EMBL" id="TAA27756.1"/>
    </source>
</evidence>
<feature type="chain" id="PRO_5020381794" evidence="4">
    <location>
        <begin position="38"/>
        <end position="405"/>
    </location>
</feature>
<dbReference type="PROSITE" id="PS51257">
    <property type="entry name" value="PROKAR_LIPOPROTEIN"/>
    <property type="match status" value="1"/>
</dbReference>
<name>A0A4Q8LEX0_9GAMM</name>
<dbReference type="Pfam" id="PF25917">
    <property type="entry name" value="BSH_RND"/>
    <property type="match status" value="1"/>
</dbReference>
<feature type="domain" description="YknX-like C-terminal permuted SH3-like" evidence="8">
    <location>
        <begin position="319"/>
        <end position="382"/>
    </location>
</feature>
<comment type="subcellular location">
    <subcellularLocation>
        <location evidence="1">Cell inner membrane</location>
        <topology evidence="1">Lipid-anchor</topology>
    </subcellularLocation>
</comment>
<dbReference type="NCBIfam" id="TIGR01730">
    <property type="entry name" value="RND_mfp"/>
    <property type="match status" value="1"/>
</dbReference>
<dbReference type="GO" id="GO:0022857">
    <property type="term" value="F:transmembrane transporter activity"/>
    <property type="evidence" value="ECO:0007669"/>
    <property type="project" value="InterPro"/>
</dbReference>
<comment type="similarity">
    <text evidence="2">Belongs to the membrane fusion protein (MFP) (TC 8.A.1) family.</text>
</comment>
<evidence type="ECO:0000313" key="10">
    <source>
        <dbReference type="Proteomes" id="UP000291286"/>
    </source>
</evidence>
<dbReference type="Gene3D" id="2.40.30.170">
    <property type="match status" value="1"/>
</dbReference>
<dbReference type="Proteomes" id="UP000291286">
    <property type="component" value="Unassembled WGS sequence"/>
</dbReference>
<evidence type="ECO:0000259" key="5">
    <source>
        <dbReference type="Pfam" id="PF25876"/>
    </source>
</evidence>
<evidence type="ECO:0000259" key="7">
    <source>
        <dbReference type="Pfam" id="PF25944"/>
    </source>
</evidence>
<dbReference type="InterPro" id="IPR058625">
    <property type="entry name" value="MdtA-like_BSH"/>
</dbReference>
<dbReference type="EMBL" id="SHMB01000005">
    <property type="protein sequence ID" value="TAA27756.1"/>
    <property type="molecule type" value="Genomic_DNA"/>
</dbReference>
<dbReference type="InterPro" id="IPR006143">
    <property type="entry name" value="RND_pump_MFP"/>
</dbReference>
<dbReference type="InterPro" id="IPR058637">
    <property type="entry name" value="YknX-like_C"/>
</dbReference>
<reference evidence="9 10" key="1">
    <citation type="submission" date="2019-02" db="EMBL/GenBank/DDBJ databases">
        <title>WGS of Pseudoxanthomonas species novum from clinical isolates.</title>
        <authorList>
            <person name="Bernier A.-M."/>
            <person name="Bernard K."/>
            <person name="Vachon A."/>
        </authorList>
    </citation>
    <scope>NUCLEOTIDE SEQUENCE [LARGE SCALE GENOMIC DNA]</scope>
    <source>
        <strain evidence="9 10">NML171202</strain>
    </source>
</reference>
<feature type="domain" description="Multidrug resistance protein MdtA-like alpha-helical hairpin" evidence="5">
    <location>
        <begin position="113"/>
        <end position="182"/>
    </location>
</feature>
<dbReference type="PANTHER" id="PTHR30158:SF26">
    <property type="entry name" value="RESISTANCE-NODULATION-CELL DIVISION (RND) MULTIDRUG EFFLUX MEMBRANE FUSION PROTEIN MEXE"/>
    <property type="match status" value="1"/>
</dbReference>
<evidence type="ECO:0000256" key="3">
    <source>
        <dbReference type="SAM" id="Coils"/>
    </source>
</evidence>
<dbReference type="PANTHER" id="PTHR30158">
    <property type="entry name" value="ACRA/E-RELATED COMPONENT OF DRUG EFFLUX TRANSPORTER"/>
    <property type="match status" value="1"/>
</dbReference>
<dbReference type="RefSeq" id="WP_130519588.1">
    <property type="nucleotide sequence ID" value="NZ_SHMA01000010.1"/>
</dbReference>
<dbReference type="SUPFAM" id="SSF111369">
    <property type="entry name" value="HlyD-like secretion proteins"/>
    <property type="match status" value="1"/>
</dbReference>
<feature type="coiled-coil region" evidence="3">
    <location>
        <begin position="106"/>
        <end position="133"/>
    </location>
</feature>
<dbReference type="Pfam" id="PF25989">
    <property type="entry name" value="YknX_C"/>
    <property type="match status" value="1"/>
</dbReference>
<sequence length="405" mass="43338">MNPSRTDSFFRFRARRLSSFALLALSVAVIAGCNSNAAETAAPPPPAVSVAPVLIKPIRQWDEFSGRIEAVQTVQLRPRVSGYIESVNYREGDEVKAGTVLFTIDARSYRAALAQAQAQLARARSAASQATGEADRARKLADQQAMSTELYEQRRATSNEAAAEVQAAQAAVDAARLDLEWTKVRAPIDGRAGRALVTAGNLVGAGDAASVLTTVVSDQVQVHFDADETTFLRYAELARKGQRPSGREGGLPVQVALVGEDGYPHAGQVDFVDNQLSPGTGTIRVRALMDNADRSLVPGLYARVRLPGSGEFKAMLVDDAAILTDQDRKYVYVVDAQGKAQRRDVQLGRLADGLRIVNGGLQAGDKVVVEGVQKIFMPGMPVQAKTVAMQPPAAKPAEQRTTAMN</sequence>
<dbReference type="Pfam" id="PF25944">
    <property type="entry name" value="Beta-barrel_RND"/>
    <property type="match status" value="1"/>
</dbReference>
<dbReference type="Gene3D" id="2.40.50.100">
    <property type="match status" value="1"/>
</dbReference>
<dbReference type="InterPro" id="IPR058624">
    <property type="entry name" value="MdtA-like_HH"/>
</dbReference>
<dbReference type="GO" id="GO:0005886">
    <property type="term" value="C:plasma membrane"/>
    <property type="evidence" value="ECO:0007669"/>
    <property type="project" value="UniProtKB-SubCell"/>
</dbReference>
<dbReference type="Pfam" id="PF25876">
    <property type="entry name" value="HH_MFP_RND"/>
    <property type="match status" value="1"/>
</dbReference>
<evidence type="ECO:0000256" key="2">
    <source>
        <dbReference type="ARBA" id="ARBA00009477"/>
    </source>
</evidence>
<feature type="signal peptide" evidence="4">
    <location>
        <begin position="1"/>
        <end position="37"/>
    </location>
</feature>
<feature type="domain" description="Multidrug resistance protein MdtA-like beta-barrel" evidence="7">
    <location>
        <begin position="228"/>
        <end position="306"/>
    </location>
</feature>
<accession>A0A4Q8LEX0</accession>
<keyword evidence="3" id="KW-0175">Coiled coil</keyword>
<evidence type="ECO:0000256" key="1">
    <source>
        <dbReference type="ARBA" id="ARBA00004519"/>
    </source>
</evidence>
<dbReference type="FunFam" id="2.40.420.20:FF:000001">
    <property type="entry name" value="Efflux RND transporter periplasmic adaptor subunit"/>
    <property type="match status" value="1"/>
</dbReference>
<comment type="caution">
    <text evidence="9">The sequence shown here is derived from an EMBL/GenBank/DDBJ whole genome shotgun (WGS) entry which is preliminary data.</text>
</comment>
<evidence type="ECO:0000259" key="8">
    <source>
        <dbReference type="Pfam" id="PF25989"/>
    </source>
</evidence>
<keyword evidence="4" id="KW-0732">Signal</keyword>
<dbReference type="Gene3D" id="2.40.420.20">
    <property type="match status" value="1"/>
</dbReference>
<gene>
    <name evidence="9" type="ORF">EA661_13550</name>
</gene>
<evidence type="ECO:0000259" key="6">
    <source>
        <dbReference type="Pfam" id="PF25917"/>
    </source>
</evidence>